<comment type="caution">
    <text evidence="1">The sequence shown here is derived from an EMBL/GenBank/DDBJ whole genome shotgun (WGS) entry which is preliminary data.</text>
</comment>
<keyword evidence="2" id="KW-1185">Reference proteome</keyword>
<name>A0A9N9ISJ6_FUNMO</name>
<proteinExistence type="predicted"/>
<dbReference type="SUPFAM" id="SSF53098">
    <property type="entry name" value="Ribonuclease H-like"/>
    <property type="match status" value="1"/>
</dbReference>
<protein>
    <submittedName>
        <fullName evidence="1">12487_t:CDS:1</fullName>
    </submittedName>
</protein>
<feature type="non-terminal residue" evidence="1">
    <location>
        <position position="103"/>
    </location>
</feature>
<gene>
    <name evidence="1" type="ORF">FMOSSE_LOCUS16357</name>
</gene>
<evidence type="ECO:0000313" key="2">
    <source>
        <dbReference type="Proteomes" id="UP000789375"/>
    </source>
</evidence>
<evidence type="ECO:0000313" key="1">
    <source>
        <dbReference type="EMBL" id="CAG8745055.1"/>
    </source>
</evidence>
<dbReference type="InterPro" id="IPR012337">
    <property type="entry name" value="RNaseH-like_sf"/>
</dbReference>
<dbReference type="Proteomes" id="UP000789375">
    <property type="component" value="Unassembled WGS sequence"/>
</dbReference>
<dbReference type="EMBL" id="CAJVPP010022419">
    <property type="protein sequence ID" value="CAG8745055.1"/>
    <property type="molecule type" value="Genomic_DNA"/>
</dbReference>
<accession>A0A9N9ISJ6</accession>
<reference evidence="1" key="1">
    <citation type="submission" date="2021-06" db="EMBL/GenBank/DDBJ databases">
        <authorList>
            <person name="Kallberg Y."/>
            <person name="Tangrot J."/>
            <person name="Rosling A."/>
        </authorList>
    </citation>
    <scope>NUCLEOTIDE SEQUENCE</scope>
    <source>
        <strain evidence="1">87-6 pot B 2015</strain>
    </source>
</reference>
<sequence>VSTRWNSIYNMIQKALILRNALNLVILFNHELNKDILTDEDWNNLKQIAKFFKLFKEVIIIMYEFTYPTIFTVIPLYNLLIDHIDDNIDNINTLPLIKLATEK</sequence>
<organism evidence="1 2">
    <name type="scientific">Funneliformis mosseae</name>
    <name type="common">Endomycorrhizal fungus</name>
    <name type="synonym">Glomus mosseae</name>
    <dbReference type="NCBI Taxonomy" id="27381"/>
    <lineage>
        <taxon>Eukaryota</taxon>
        <taxon>Fungi</taxon>
        <taxon>Fungi incertae sedis</taxon>
        <taxon>Mucoromycota</taxon>
        <taxon>Glomeromycotina</taxon>
        <taxon>Glomeromycetes</taxon>
        <taxon>Glomerales</taxon>
        <taxon>Glomeraceae</taxon>
        <taxon>Funneliformis</taxon>
    </lineage>
</organism>
<dbReference type="AlphaFoldDB" id="A0A9N9ISJ6"/>
<feature type="non-terminal residue" evidence="1">
    <location>
        <position position="1"/>
    </location>
</feature>